<accession>A0ABS6JIZ2</accession>
<comment type="caution">
    <text evidence="1">The sequence shown here is derived from an EMBL/GenBank/DDBJ whole genome shotgun (WGS) entry which is preliminary data.</text>
</comment>
<dbReference type="EMBL" id="JAHQCS010000145">
    <property type="protein sequence ID" value="MBU9713635.1"/>
    <property type="molecule type" value="Genomic_DNA"/>
</dbReference>
<proteinExistence type="predicted"/>
<keyword evidence="2" id="KW-1185">Reference proteome</keyword>
<reference evidence="1 2" key="1">
    <citation type="submission" date="2021-06" db="EMBL/GenBank/DDBJ databases">
        <title>Bacillus sp. RD4P76, an endophyte from a halophyte.</title>
        <authorList>
            <person name="Sun J.-Q."/>
        </authorList>
    </citation>
    <scope>NUCLEOTIDE SEQUENCE [LARGE SCALE GENOMIC DNA]</scope>
    <source>
        <strain evidence="1 2">CGMCC 1.15917</strain>
    </source>
</reference>
<organism evidence="1 2">
    <name type="scientific">Evansella tamaricis</name>
    <dbReference type="NCBI Taxonomy" id="2069301"/>
    <lineage>
        <taxon>Bacteria</taxon>
        <taxon>Bacillati</taxon>
        <taxon>Bacillota</taxon>
        <taxon>Bacilli</taxon>
        <taxon>Bacillales</taxon>
        <taxon>Bacillaceae</taxon>
        <taxon>Evansella</taxon>
    </lineage>
</organism>
<protein>
    <submittedName>
        <fullName evidence="1">Uncharacterized protein</fullName>
    </submittedName>
</protein>
<sequence length="302" mass="35888">MKMLSKPQFDLAKNYIINHARPIDRHLFNYHFLNGSKSPILAELEKYQNSDGGVGNALEPDIRSSFSSPVVTSLAMQYARDVNLPWNLPFIRSVMDYFTRIYEKYHHWPLRLPHMNESPHAEWWHYRGLDRPFSHNPGVEIIGYYHAYPQSIPENLLPLFHDHVFQYIEEQPDHIDVHKMLCYLRLVEEMPDPGKTIIIDYLRDISRQVVTEDLSQWSEYSAKPLWLAPSPNSPLYNVLEDVVHWNLDFEIDQQLPDGSWSPLWEWGIEKDFWKNTVLPEWKGWLTVQVLKVLKRYERISFD</sequence>
<dbReference type="Proteomes" id="UP000784880">
    <property type="component" value="Unassembled WGS sequence"/>
</dbReference>
<gene>
    <name evidence="1" type="ORF">KS419_18050</name>
</gene>
<name>A0ABS6JIZ2_9BACI</name>
<dbReference type="RefSeq" id="WP_217067785.1">
    <property type="nucleotide sequence ID" value="NZ_JAHQCS010000145.1"/>
</dbReference>
<evidence type="ECO:0000313" key="1">
    <source>
        <dbReference type="EMBL" id="MBU9713635.1"/>
    </source>
</evidence>
<evidence type="ECO:0000313" key="2">
    <source>
        <dbReference type="Proteomes" id="UP000784880"/>
    </source>
</evidence>